<dbReference type="CDD" id="cd06262">
    <property type="entry name" value="metallo-hydrolase-like_MBL-fold"/>
    <property type="match status" value="1"/>
</dbReference>
<dbReference type="PANTHER" id="PTHR46233">
    <property type="entry name" value="HYDROXYACYLGLUTATHIONE HYDROLASE GLOC"/>
    <property type="match status" value="1"/>
</dbReference>
<dbReference type="SUPFAM" id="SSF56281">
    <property type="entry name" value="Metallo-hydrolase/oxidoreductase"/>
    <property type="match status" value="1"/>
</dbReference>
<feature type="domain" description="Metallo-beta-lactamase" evidence="2">
    <location>
        <begin position="41"/>
        <end position="205"/>
    </location>
</feature>
<proteinExistence type="predicted"/>
<evidence type="ECO:0000313" key="3">
    <source>
        <dbReference type="EMBL" id="MCK9876603.1"/>
    </source>
</evidence>
<sequence>MSSEQGTAGDAYSGQVTVGGPADTRTLPGLTVTKVAVGPMNNNAYLLRCAVTDEQLLIDAANEADTLLRLVGDAGLATVVTSHRHADHVQALAEVVAATGATTVAHVDDAPEIPVPTARIVRDGDVVTVGRASLRAIHLVGHTPGSVALLYDADPASPHLFTGDCLFPGGPGRTTDPDDFTSLMDDLEEKIFGPLPDTTWIYPGHGFDSTIGVERPHLAEWRARGW</sequence>
<dbReference type="InterPro" id="IPR036866">
    <property type="entry name" value="RibonucZ/Hydroxyglut_hydro"/>
</dbReference>
<dbReference type="RefSeq" id="WP_248824833.1">
    <property type="nucleotide sequence ID" value="NZ_JALKFT010000010.1"/>
</dbReference>
<keyword evidence="4" id="KW-1185">Reference proteome</keyword>
<dbReference type="InterPro" id="IPR001279">
    <property type="entry name" value="Metallo-B-lactamas"/>
</dbReference>
<dbReference type="Gene3D" id="3.60.15.10">
    <property type="entry name" value="Ribonuclease Z/Hydroxyacylglutathione hydrolase-like"/>
    <property type="match status" value="1"/>
</dbReference>
<evidence type="ECO:0000256" key="1">
    <source>
        <dbReference type="SAM" id="MobiDB-lite"/>
    </source>
</evidence>
<dbReference type="SMART" id="SM00849">
    <property type="entry name" value="Lactamase_B"/>
    <property type="match status" value="1"/>
</dbReference>
<accession>A0ABT0JZZ4</accession>
<dbReference type="EMBL" id="JALKFT010000010">
    <property type="protein sequence ID" value="MCK9876603.1"/>
    <property type="molecule type" value="Genomic_DNA"/>
</dbReference>
<feature type="region of interest" description="Disordered" evidence="1">
    <location>
        <begin position="1"/>
        <end position="24"/>
    </location>
</feature>
<name>A0ABT0JZZ4_9ACTN</name>
<protein>
    <submittedName>
        <fullName evidence="3">MBL fold metallo-hydrolase</fullName>
    </submittedName>
</protein>
<dbReference type="Pfam" id="PF00753">
    <property type="entry name" value="Lactamase_B"/>
    <property type="match status" value="1"/>
</dbReference>
<evidence type="ECO:0000313" key="4">
    <source>
        <dbReference type="Proteomes" id="UP001201873"/>
    </source>
</evidence>
<gene>
    <name evidence="3" type="ORF">MXD59_12580</name>
</gene>
<evidence type="ECO:0000259" key="2">
    <source>
        <dbReference type="SMART" id="SM00849"/>
    </source>
</evidence>
<reference evidence="3 4" key="1">
    <citation type="submission" date="2022-04" db="EMBL/GenBank/DDBJ databases">
        <title>Genome diversity in the genus Frankia.</title>
        <authorList>
            <person name="Carlos-Shanley C."/>
            <person name="Hahn D."/>
        </authorList>
    </citation>
    <scope>NUCLEOTIDE SEQUENCE [LARGE SCALE GENOMIC DNA]</scope>
    <source>
        <strain evidence="3 4">Ag45/Mut15</strain>
    </source>
</reference>
<organism evidence="3 4">
    <name type="scientific">Frankia umida</name>
    <dbReference type="NCBI Taxonomy" id="573489"/>
    <lineage>
        <taxon>Bacteria</taxon>
        <taxon>Bacillati</taxon>
        <taxon>Actinomycetota</taxon>
        <taxon>Actinomycetes</taxon>
        <taxon>Frankiales</taxon>
        <taxon>Frankiaceae</taxon>
        <taxon>Frankia</taxon>
    </lineage>
</organism>
<dbReference type="Proteomes" id="UP001201873">
    <property type="component" value="Unassembled WGS sequence"/>
</dbReference>
<dbReference type="PANTHER" id="PTHR46233:SF1">
    <property type="entry name" value="CONSERVED PROTEIN"/>
    <property type="match status" value="1"/>
</dbReference>
<comment type="caution">
    <text evidence="3">The sequence shown here is derived from an EMBL/GenBank/DDBJ whole genome shotgun (WGS) entry which is preliminary data.</text>
</comment>
<dbReference type="InterPro" id="IPR051453">
    <property type="entry name" value="MBL_Glyoxalase_II"/>
</dbReference>